<dbReference type="CDD" id="cd11058">
    <property type="entry name" value="CYP60B-like"/>
    <property type="match status" value="1"/>
</dbReference>
<dbReference type="InterPro" id="IPR002401">
    <property type="entry name" value="Cyt_P450_E_grp-I"/>
</dbReference>
<proteinExistence type="inferred from homology"/>
<dbReference type="EMBL" id="JAKEKT020000154">
    <property type="protein sequence ID" value="KAL1633444.1"/>
    <property type="molecule type" value="Genomic_DNA"/>
</dbReference>
<dbReference type="Proteomes" id="UP001521184">
    <property type="component" value="Unassembled WGS sequence"/>
</dbReference>
<sequence>MCLAVFLSAFLVLSWTVVYNLYFHPLSKFPGPRYAATTRLVKHYIAMRGDLHTFLKAQHDKYGPVVRFAPDLLSYTDPEAMKGVYGHRTASHKLNPKDHDFFTKEINGVAALISIEDIEEHGRVRRIFTNAFSDKALGEQETLIRGYVDTLIGRLRESVATKPTEPVDMVKMYNCTTFDIMGDLSFGSSLGLLKTGQYTPWVESVFGAFKALQLLLMFREYPILKPISSLFVPRSLTEKQVAHFKFSADRVDRRLEEKTDRPDIWALVLNSMEQGNALSRGQMHSNALLFMTAGTETTATALSGITHYLLQCPDKLAKLTSEIRGAFSSEDELTMANLRRLPYLQAVIDEGLRIYPPTPTGNSRLVAEGGNLICGEHLPGGIGISISLYAAFHNSENFHLPDSFVPERWLPAATKQDPAYRAFDNDKKELMQPFLVGPYACLGKNLAYHEMRLILAKVLWHFDFLKAPSAPGSEDGMGKYYQPDWHVQKTYTLWEKPPLWVQLQKRA</sequence>
<comment type="cofactor">
    <cofactor evidence="1">
        <name>heme</name>
        <dbReference type="ChEBI" id="CHEBI:30413"/>
    </cofactor>
</comment>
<name>A0ABR3T1M4_9PEZI</name>
<dbReference type="PANTHER" id="PTHR24305">
    <property type="entry name" value="CYTOCHROME P450"/>
    <property type="match status" value="1"/>
</dbReference>
<dbReference type="InterPro" id="IPR001128">
    <property type="entry name" value="Cyt_P450"/>
</dbReference>
<dbReference type="PANTHER" id="PTHR24305:SF210">
    <property type="entry name" value="CYTOCHROME P450 MONOOXYGENASE ASQL-RELATED"/>
    <property type="match status" value="1"/>
</dbReference>
<evidence type="ECO:0000256" key="3">
    <source>
        <dbReference type="ARBA" id="ARBA00022617"/>
    </source>
</evidence>
<evidence type="ECO:0000256" key="2">
    <source>
        <dbReference type="ARBA" id="ARBA00010617"/>
    </source>
</evidence>
<reference evidence="6 7" key="1">
    <citation type="journal article" date="2023" name="Plant Dis.">
        <title>First Report of Diplodia intermedia Causing Canker and Dieback Diseases on Apple Trees in Canada.</title>
        <authorList>
            <person name="Ellouze W."/>
            <person name="Ilyukhin E."/>
            <person name="Sulman M."/>
            <person name="Ali S."/>
        </authorList>
    </citation>
    <scope>NUCLEOTIDE SEQUENCE [LARGE SCALE GENOMIC DNA]</scope>
    <source>
        <strain evidence="6 7">M45-28</strain>
    </source>
</reference>
<evidence type="ECO:0000256" key="4">
    <source>
        <dbReference type="ARBA" id="ARBA00022723"/>
    </source>
</evidence>
<organism evidence="6 7">
    <name type="scientific">Diplodia intermedia</name>
    <dbReference type="NCBI Taxonomy" id="856260"/>
    <lineage>
        <taxon>Eukaryota</taxon>
        <taxon>Fungi</taxon>
        <taxon>Dikarya</taxon>
        <taxon>Ascomycota</taxon>
        <taxon>Pezizomycotina</taxon>
        <taxon>Dothideomycetes</taxon>
        <taxon>Dothideomycetes incertae sedis</taxon>
        <taxon>Botryosphaeriales</taxon>
        <taxon>Botryosphaeriaceae</taxon>
        <taxon>Diplodia</taxon>
    </lineage>
</organism>
<dbReference type="Pfam" id="PF00067">
    <property type="entry name" value="p450"/>
    <property type="match status" value="1"/>
</dbReference>
<dbReference type="PRINTS" id="PR00463">
    <property type="entry name" value="EP450I"/>
</dbReference>
<gene>
    <name evidence="6" type="primary">HST2_2</name>
    <name evidence="6" type="ORF">SLS58_011075</name>
</gene>
<evidence type="ECO:0000313" key="7">
    <source>
        <dbReference type="Proteomes" id="UP001521184"/>
    </source>
</evidence>
<dbReference type="SUPFAM" id="SSF48264">
    <property type="entry name" value="Cytochrome P450"/>
    <property type="match status" value="1"/>
</dbReference>
<dbReference type="InterPro" id="IPR050121">
    <property type="entry name" value="Cytochrome_P450_monoxygenase"/>
</dbReference>
<keyword evidence="3" id="KW-0349">Heme</keyword>
<protein>
    <submittedName>
        <fullName evidence="6">Sir2 histone deacetylase Hst2</fullName>
    </submittedName>
</protein>
<comment type="caution">
    <text evidence="6">The sequence shown here is derived from an EMBL/GenBank/DDBJ whole genome shotgun (WGS) entry which is preliminary data.</text>
</comment>
<keyword evidence="5" id="KW-0408">Iron</keyword>
<accession>A0ABR3T1M4</accession>
<keyword evidence="4" id="KW-0479">Metal-binding</keyword>
<keyword evidence="7" id="KW-1185">Reference proteome</keyword>
<evidence type="ECO:0000313" key="6">
    <source>
        <dbReference type="EMBL" id="KAL1633444.1"/>
    </source>
</evidence>
<dbReference type="Gene3D" id="1.10.630.10">
    <property type="entry name" value="Cytochrome P450"/>
    <property type="match status" value="1"/>
</dbReference>
<dbReference type="PRINTS" id="PR00385">
    <property type="entry name" value="P450"/>
</dbReference>
<dbReference type="InterPro" id="IPR036396">
    <property type="entry name" value="Cyt_P450_sf"/>
</dbReference>
<evidence type="ECO:0000256" key="5">
    <source>
        <dbReference type="ARBA" id="ARBA00023004"/>
    </source>
</evidence>
<comment type="similarity">
    <text evidence="2">Belongs to the cytochrome P450 family.</text>
</comment>
<evidence type="ECO:0000256" key="1">
    <source>
        <dbReference type="ARBA" id="ARBA00001971"/>
    </source>
</evidence>